<dbReference type="Proteomes" id="UP001239111">
    <property type="component" value="Chromosome 1"/>
</dbReference>
<name>A0ACC2PNP5_9HYME</name>
<evidence type="ECO:0000313" key="1">
    <source>
        <dbReference type="EMBL" id="KAJ8684738.1"/>
    </source>
</evidence>
<comment type="caution">
    <text evidence="1">The sequence shown here is derived from an EMBL/GenBank/DDBJ whole genome shotgun (WGS) entry which is preliminary data.</text>
</comment>
<dbReference type="EMBL" id="CM056741">
    <property type="protein sequence ID" value="KAJ8684738.1"/>
    <property type="molecule type" value="Genomic_DNA"/>
</dbReference>
<evidence type="ECO:0000313" key="2">
    <source>
        <dbReference type="Proteomes" id="UP001239111"/>
    </source>
</evidence>
<protein>
    <submittedName>
        <fullName evidence="1">Uncharacterized protein</fullName>
    </submittedName>
</protein>
<keyword evidence="2" id="KW-1185">Reference proteome</keyword>
<gene>
    <name evidence="1" type="ORF">QAD02_020531</name>
</gene>
<reference evidence="1" key="1">
    <citation type="submission" date="2023-04" db="EMBL/GenBank/DDBJ databases">
        <title>A chromosome-level genome assembly of the parasitoid wasp Eretmocerus hayati.</title>
        <authorList>
            <person name="Zhong Y."/>
            <person name="Liu S."/>
            <person name="Liu Y."/>
        </authorList>
    </citation>
    <scope>NUCLEOTIDE SEQUENCE</scope>
    <source>
        <strain evidence="1">ZJU_SS_LIU_2023</strain>
    </source>
</reference>
<organism evidence="1 2">
    <name type="scientific">Eretmocerus hayati</name>
    <dbReference type="NCBI Taxonomy" id="131215"/>
    <lineage>
        <taxon>Eukaryota</taxon>
        <taxon>Metazoa</taxon>
        <taxon>Ecdysozoa</taxon>
        <taxon>Arthropoda</taxon>
        <taxon>Hexapoda</taxon>
        <taxon>Insecta</taxon>
        <taxon>Pterygota</taxon>
        <taxon>Neoptera</taxon>
        <taxon>Endopterygota</taxon>
        <taxon>Hymenoptera</taxon>
        <taxon>Apocrita</taxon>
        <taxon>Proctotrupomorpha</taxon>
        <taxon>Chalcidoidea</taxon>
        <taxon>Aphelinidae</taxon>
        <taxon>Aphelininae</taxon>
        <taxon>Eretmocerus</taxon>
    </lineage>
</organism>
<accession>A0ACC2PNP5</accession>
<sequence length="178" mass="20212">MLKLYISIFAAPKLLITSPEPLAFSTSTSHSERPVRPEYPSPVRHGFIPEEWFTFFYPKTGVTVNDVMDQDSFSQLTDEQISKMLLPKSELKKHFLGEFRAEMIERERVKDSIDVFLEHPKSNLPPNDTDQRSKQVSKDLSTLSQSSSTSQSLVPSQRSRLSQTSSAPQSLSQSQTFK</sequence>
<proteinExistence type="predicted"/>